<feature type="compositionally biased region" description="Basic and acidic residues" evidence="1">
    <location>
        <begin position="237"/>
        <end position="251"/>
    </location>
</feature>
<feature type="region of interest" description="Disordered" evidence="1">
    <location>
        <begin position="367"/>
        <end position="391"/>
    </location>
</feature>
<evidence type="ECO:0000313" key="2">
    <source>
        <dbReference type="EMBL" id="CRK92435.1"/>
    </source>
</evidence>
<feature type="region of interest" description="Disordered" evidence="1">
    <location>
        <begin position="291"/>
        <end position="316"/>
    </location>
</feature>
<feature type="region of interest" description="Disordered" evidence="1">
    <location>
        <begin position="51"/>
        <end position="81"/>
    </location>
</feature>
<accession>A0A1J1HWS1</accession>
<feature type="compositionally biased region" description="Polar residues" evidence="1">
    <location>
        <begin position="9"/>
        <end position="36"/>
    </location>
</feature>
<dbReference type="OrthoDB" id="7791718at2759"/>
<reference evidence="2 3" key="1">
    <citation type="submission" date="2015-04" db="EMBL/GenBank/DDBJ databases">
        <authorList>
            <person name="Syromyatnikov M.Y."/>
            <person name="Popov V.N."/>
        </authorList>
    </citation>
    <scope>NUCLEOTIDE SEQUENCE [LARGE SCALE GENOMIC DNA]</scope>
</reference>
<name>A0A1J1HWS1_9DIPT</name>
<protein>
    <submittedName>
        <fullName evidence="2">CLUMA_CG006002, isoform A</fullName>
    </submittedName>
</protein>
<keyword evidence="3" id="KW-1185">Reference proteome</keyword>
<evidence type="ECO:0000313" key="3">
    <source>
        <dbReference type="Proteomes" id="UP000183832"/>
    </source>
</evidence>
<dbReference type="AlphaFoldDB" id="A0A1J1HWS1"/>
<gene>
    <name evidence="2" type="ORF">CLUMA_CG006002</name>
</gene>
<dbReference type="Proteomes" id="UP000183832">
    <property type="component" value="Unassembled WGS sequence"/>
</dbReference>
<organism evidence="2 3">
    <name type="scientific">Clunio marinus</name>
    <dbReference type="NCBI Taxonomy" id="568069"/>
    <lineage>
        <taxon>Eukaryota</taxon>
        <taxon>Metazoa</taxon>
        <taxon>Ecdysozoa</taxon>
        <taxon>Arthropoda</taxon>
        <taxon>Hexapoda</taxon>
        <taxon>Insecta</taxon>
        <taxon>Pterygota</taxon>
        <taxon>Neoptera</taxon>
        <taxon>Endopterygota</taxon>
        <taxon>Diptera</taxon>
        <taxon>Nematocera</taxon>
        <taxon>Chironomoidea</taxon>
        <taxon>Chironomidae</taxon>
        <taxon>Clunio</taxon>
    </lineage>
</organism>
<sequence>MSRKFFSGLTDQMMTKHSNGPNRQRTNFYWPNETNSEEFVSARNRMRNRSMSTASLMSHSQASTDTEESKRRKSQQNQSKIEFYDMADIGTDNESVYSRSNDPTREKKLQTLKSRIEFYDFVDTDNQQRDEDVQSVIEQPVVRKTDSSVIENKTIPIIVSEVEKNQKINLEEIELQNDKREKGFENEQDLTQQQFQNLKLNSEIQQKNNNTNQSNEGLRRKKQQCMDSFSDSDDEDHFYREKNLVIEDRRPPMRYHSTPQRSTRSHPRRFTSDYLDFDDEVYFDRNCEPSLSSRRSKYRKPENMPPRVSRRRDYSPELSDEEFFDYRGGSKSRLLTSPGRHRLMNRYDDDDHDSYYRERPTVTRRLSRNGGYESEMDVHRSSKISPPDHQISPQNQNHYEKLLQNGYSSGIDSPIVSSGRPPVNASLSRTDSINEARQRHHVNLKSNIFHNDPEYNVLVQQQKPLSVREFAARQRVGVGLPDI</sequence>
<feature type="region of interest" description="Disordered" evidence="1">
    <location>
        <begin position="1"/>
        <end position="36"/>
    </location>
</feature>
<feature type="region of interest" description="Disordered" evidence="1">
    <location>
        <begin position="203"/>
        <end position="270"/>
    </location>
</feature>
<feature type="compositionally biased region" description="Polar residues" evidence="1">
    <location>
        <begin position="203"/>
        <end position="216"/>
    </location>
</feature>
<dbReference type="EMBL" id="CVRI01000028">
    <property type="protein sequence ID" value="CRK92435.1"/>
    <property type="molecule type" value="Genomic_DNA"/>
</dbReference>
<proteinExistence type="predicted"/>
<evidence type="ECO:0000256" key="1">
    <source>
        <dbReference type="SAM" id="MobiDB-lite"/>
    </source>
</evidence>